<sequence length="105" mass="12554">MAFKIIWSAFAETQLDEIYQYYKDEASETIAKKLLQEIIQAPNRLINNPHIGQEELLLKNREIQYRYLIYKNYKIIYAIDDKNSLLKIADVFDSRQNPTKLKRVK</sequence>
<dbReference type="HOGENOM" id="CLU_147162_8_2_10"/>
<dbReference type="STRING" id="391587.KAOT1_19342"/>
<dbReference type="EMBL" id="ABIB01000002">
    <property type="protein sequence ID" value="EDP97349.1"/>
    <property type="molecule type" value="Genomic_DNA"/>
</dbReference>
<comment type="caution">
    <text evidence="2">The sequence shown here is derived from an EMBL/GenBank/DDBJ whole genome shotgun (WGS) entry which is preliminary data.</text>
</comment>
<gene>
    <name evidence="2" type="ORF">KAOT1_19342</name>
</gene>
<accession>A9DP41</accession>
<dbReference type="SUPFAM" id="SSF143011">
    <property type="entry name" value="RelE-like"/>
    <property type="match status" value="1"/>
</dbReference>
<name>A9DP41_9FLAO</name>
<dbReference type="AlphaFoldDB" id="A9DP41"/>
<evidence type="ECO:0000313" key="2">
    <source>
        <dbReference type="EMBL" id="EDP97349.1"/>
    </source>
</evidence>
<reference evidence="2 3" key="1">
    <citation type="journal article" date="2011" name="J. Bacteriol.">
        <title>Genome sequence of the algicidal bacterium Kordia algicida OT-1.</title>
        <authorList>
            <person name="Lee H.S."/>
            <person name="Kang S.G."/>
            <person name="Kwon K.K."/>
            <person name="Lee J.H."/>
            <person name="Kim S.J."/>
        </authorList>
    </citation>
    <scope>NUCLEOTIDE SEQUENCE [LARGE SCALE GENOMIC DNA]</scope>
    <source>
        <strain evidence="2 3">OT-1</strain>
    </source>
</reference>
<protein>
    <submittedName>
        <fullName evidence="2">Hypothetical plasmid-stabilisation protein</fullName>
    </submittedName>
</protein>
<evidence type="ECO:0000256" key="1">
    <source>
        <dbReference type="ARBA" id="ARBA00022649"/>
    </source>
</evidence>
<dbReference type="InterPro" id="IPR007712">
    <property type="entry name" value="RelE/ParE_toxin"/>
</dbReference>
<organism evidence="2 3">
    <name type="scientific">Kordia algicida OT-1</name>
    <dbReference type="NCBI Taxonomy" id="391587"/>
    <lineage>
        <taxon>Bacteria</taxon>
        <taxon>Pseudomonadati</taxon>
        <taxon>Bacteroidota</taxon>
        <taxon>Flavobacteriia</taxon>
        <taxon>Flavobacteriales</taxon>
        <taxon>Flavobacteriaceae</taxon>
        <taxon>Kordia</taxon>
    </lineage>
</organism>
<dbReference type="Gene3D" id="3.30.2310.20">
    <property type="entry name" value="RelE-like"/>
    <property type="match status" value="1"/>
</dbReference>
<dbReference type="InterPro" id="IPR035093">
    <property type="entry name" value="RelE/ParE_toxin_dom_sf"/>
</dbReference>
<evidence type="ECO:0000313" key="3">
    <source>
        <dbReference type="Proteomes" id="UP000002945"/>
    </source>
</evidence>
<proteinExistence type="predicted"/>
<keyword evidence="1" id="KW-1277">Toxin-antitoxin system</keyword>
<keyword evidence="3" id="KW-1185">Reference proteome</keyword>
<dbReference type="RefSeq" id="WP_007096399.1">
    <property type="nucleotide sequence ID" value="NZ_CP142125.1"/>
</dbReference>
<dbReference type="eggNOG" id="COG3668">
    <property type="taxonomic scope" value="Bacteria"/>
</dbReference>
<dbReference type="OrthoDB" id="1031021at2"/>
<dbReference type="Pfam" id="PF05016">
    <property type="entry name" value="ParE_toxin"/>
    <property type="match status" value="1"/>
</dbReference>
<dbReference type="Proteomes" id="UP000002945">
    <property type="component" value="Unassembled WGS sequence"/>
</dbReference>